<dbReference type="Pfam" id="PF21052">
    <property type="entry name" value="EFR3_ARM"/>
    <property type="match status" value="1"/>
</dbReference>
<sequence length="843" mass="95234">MFSGCCGCCSALRPRYKRLVDNIFPVIPQDGLVKSNMEKLTFYSLSSPEKLDRIGEYLFQKAARDIYRKRYGFVIIAMEAMDQLLVACHAQTLNLFVESFLKMVQKLLESTEPQLQILATQSFVRFANIEEDTPSYHRRYDFFVSKFSAMCHSNEHGEVRDKIRVAGIRGLQAVVRKTVSDDLVENIWEPVHMDKIVPSLLFNMQESGFHMKETGNIEEAPEDQVDPPMLAETCMRELVGRASFGHIRAVLRPVLRHFDLHKLWVPNQFAIHVFRIIMFSIQAQYSYTVVESLMAHLDENSKSSPTIRTSIADVLSKIIAIAAGESVGPSVLEIINSLLSHLRDSVRNGLSQTDEKQYQEALINALGEFANHLPDYQKIEIMMFIMSKIPFPLVDNNTPADNLLQSILLKSLLKVGTKYQTIHLNTTFPVSFLEPLLRMSLAPDPDMRLLVQKILHTLIDRHNNLEKLSKPTVNVHELELTMEKSSRPDLIFINKHGPVIYDALYTSLQMDTNGVENIEAIYTTLALLCVELASNETIIDLLQLVLGIQNLALTNNDLSNAQKFNLHAVVASLLTLIPIVLNIKPLADYAAKIGKARKHEAPHLLPDLLVHYPANSESANKLPHLLVDQMAICEFVKAGGLDPTRLAQTSPYGAGGPGAVAGNHRHSWVESGARGSIMELPGGQDVDSVSSSPGVQRIIIKEKPPRTSEWHCEVNRHQSWDALFKFPVPRTSSDRSITSRILRRTNNKLPEEELTFESMKKVLTEPPEARKEAEAERREQLSHTFRTATFSELLHRTQPKHDILQNKLNEIFKSLSTTEANRSPIDREKKSNIPVYEQNFPEL</sequence>
<dbReference type="GO" id="GO:0072659">
    <property type="term" value="P:protein localization to plasma membrane"/>
    <property type="evidence" value="ECO:0007669"/>
    <property type="project" value="TreeGrafter"/>
</dbReference>
<name>A0A8K0DM51_IGNLU</name>
<dbReference type="SUPFAM" id="SSF48371">
    <property type="entry name" value="ARM repeat"/>
    <property type="match status" value="1"/>
</dbReference>
<dbReference type="AlphaFoldDB" id="A0A8K0DM51"/>
<gene>
    <name evidence="3" type="ORF">ILUMI_00510</name>
</gene>
<evidence type="ECO:0000313" key="3">
    <source>
        <dbReference type="EMBL" id="KAF2905658.1"/>
    </source>
</evidence>
<dbReference type="PANTHER" id="PTHR12444">
    <property type="entry name" value="PROTEIN EFR3 HOMOLOG CMP44E"/>
    <property type="match status" value="1"/>
</dbReference>
<dbReference type="Proteomes" id="UP000801492">
    <property type="component" value="Unassembled WGS sequence"/>
</dbReference>
<feature type="region of interest" description="Disordered" evidence="2">
    <location>
        <begin position="817"/>
        <end position="843"/>
    </location>
</feature>
<protein>
    <recommendedName>
        <fullName evidence="5">Protein EFR3 homolog cmp44E</fullName>
    </recommendedName>
</protein>
<dbReference type="GO" id="GO:0005886">
    <property type="term" value="C:plasma membrane"/>
    <property type="evidence" value="ECO:0007669"/>
    <property type="project" value="TreeGrafter"/>
</dbReference>
<comment type="similarity">
    <text evidence="1">Belongs to the EFR3 family.</text>
</comment>
<dbReference type="InterPro" id="IPR016024">
    <property type="entry name" value="ARM-type_fold"/>
</dbReference>
<evidence type="ECO:0000313" key="4">
    <source>
        <dbReference type="Proteomes" id="UP000801492"/>
    </source>
</evidence>
<dbReference type="InterPro" id="IPR051851">
    <property type="entry name" value="EFR3_Homologs"/>
</dbReference>
<evidence type="ECO:0000256" key="2">
    <source>
        <dbReference type="SAM" id="MobiDB-lite"/>
    </source>
</evidence>
<reference evidence="3" key="1">
    <citation type="submission" date="2019-08" db="EMBL/GenBank/DDBJ databases">
        <title>The genome of the North American firefly Photinus pyralis.</title>
        <authorList>
            <consortium name="Photinus pyralis genome working group"/>
            <person name="Fallon T.R."/>
            <person name="Sander Lower S.E."/>
            <person name="Weng J.-K."/>
        </authorList>
    </citation>
    <scope>NUCLEOTIDE SEQUENCE</scope>
    <source>
        <strain evidence="3">TRF0915ILg1</strain>
        <tissue evidence="3">Whole body</tissue>
    </source>
</reference>
<evidence type="ECO:0000256" key="1">
    <source>
        <dbReference type="ARBA" id="ARBA00010216"/>
    </source>
</evidence>
<organism evidence="3 4">
    <name type="scientific">Ignelater luminosus</name>
    <name type="common">Cucubano</name>
    <name type="synonym">Pyrophorus luminosus</name>
    <dbReference type="NCBI Taxonomy" id="2038154"/>
    <lineage>
        <taxon>Eukaryota</taxon>
        <taxon>Metazoa</taxon>
        <taxon>Ecdysozoa</taxon>
        <taxon>Arthropoda</taxon>
        <taxon>Hexapoda</taxon>
        <taxon>Insecta</taxon>
        <taxon>Pterygota</taxon>
        <taxon>Neoptera</taxon>
        <taxon>Endopterygota</taxon>
        <taxon>Coleoptera</taxon>
        <taxon>Polyphaga</taxon>
        <taxon>Elateriformia</taxon>
        <taxon>Elateroidea</taxon>
        <taxon>Elateridae</taxon>
        <taxon>Agrypninae</taxon>
        <taxon>Pyrophorini</taxon>
        <taxon>Ignelater</taxon>
    </lineage>
</organism>
<dbReference type="Gene3D" id="1.25.10.10">
    <property type="entry name" value="Leucine-rich Repeat Variant"/>
    <property type="match status" value="1"/>
</dbReference>
<comment type="caution">
    <text evidence="3">The sequence shown here is derived from an EMBL/GenBank/DDBJ whole genome shotgun (WGS) entry which is preliminary data.</text>
</comment>
<dbReference type="InterPro" id="IPR011989">
    <property type="entry name" value="ARM-like"/>
</dbReference>
<evidence type="ECO:0008006" key="5">
    <source>
        <dbReference type="Google" id="ProtNLM"/>
    </source>
</evidence>
<dbReference type="InterPro" id="IPR049152">
    <property type="entry name" value="EFR3-like_ARM"/>
</dbReference>
<proteinExistence type="inferred from homology"/>
<dbReference type="OrthoDB" id="19232at2759"/>
<dbReference type="PANTHER" id="PTHR12444:SF8">
    <property type="entry name" value="PROTEIN EFR3 HOMOLOG CMP44E"/>
    <property type="match status" value="1"/>
</dbReference>
<keyword evidence="4" id="KW-1185">Reference proteome</keyword>
<dbReference type="EMBL" id="VTPC01000476">
    <property type="protein sequence ID" value="KAF2905658.1"/>
    <property type="molecule type" value="Genomic_DNA"/>
</dbReference>
<accession>A0A8K0DM51</accession>